<dbReference type="RefSeq" id="WP_145181326.1">
    <property type="nucleotide sequence ID" value="NZ_CP036266.1"/>
</dbReference>
<evidence type="ECO:0000256" key="1">
    <source>
        <dbReference type="ARBA" id="ARBA00004117"/>
    </source>
</evidence>
<dbReference type="Gene3D" id="3.40.1550.10">
    <property type="entry name" value="CheC-like"/>
    <property type="match status" value="1"/>
</dbReference>
<dbReference type="CDD" id="cd17908">
    <property type="entry name" value="FliM"/>
    <property type="match status" value="1"/>
</dbReference>
<dbReference type="InterPro" id="IPR001689">
    <property type="entry name" value="Flag_FliM"/>
</dbReference>
<dbReference type="Pfam" id="PF01052">
    <property type="entry name" value="FliMN_C"/>
    <property type="match status" value="1"/>
</dbReference>
<comment type="function">
    <text evidence="10">FliM is one of three proteins (FliG, FliN, FliM) that forms the rotor-mounted switch complex (C ring), located at the base of the basal body. This complex interacts with the CheY and CheZ chemotaxis proteins, in addition to contacting components of the motor that determine the direction of flagellar rotation.</text>
</comment>
<dbReference type="PIRSF" id="PIRSF002888">
    <property type="entry name" value="FliM"/>
    <property type="match status" value="1"/>
</dbReference>
<dbReference type="GO" id="GO:0071978">
    <property type="term" value="P:bacterial-type flagellum-dependent swarming motility"/>
    <property type="evidence" value="ECO:0007669"/>
    <property type="project" value="TreeGrafter"/>
</dbReference>
<dbReference type="GO" id="GO:0003774">
    <property type="term" value="F:cytoskeletal motor activity"/>
    <property type="evidence" value="ECO:0007669"/>
    <property type="project" value="InterPro"/>
</dbReference>
<dbReference type="PRINTS" id="PR00955">
    <property type="entry name" value="FLGMOTORFLIM"/>
</dbReference>
<keyword evidence="12" id="KW-0966">Cell projection</keyword>
<reference evidence="12 13" key="1">
    <citation type="submission" date="2019-02" db="EMBL/GenBank/DDBJ databases">
        <title>Deep-cultivation of Planctomycetes and their phenomic and genomic characterization uncovers novel biology.</title>
        <authorList>
            <person name="Wiegand S."/>
            <person name="Jogler M."/>
            <person name="Boedeker C."/>
            <person name="Pinto D."/>
            <person name="Vollmers J."/>
            <person name="Rivas-Marin E."/>
            <person name="Kohn T."/>
            <person name="Peeters S.H."/>
            <person name="Heuer A."/>
            <person name="Rast P."/>
            <person name="Oberbeckmann S."/>
            <person name="Bunk B."/>
            <person name="Jeske O."/>
            <person name="Meyerdierks A."/>
            <person name="Storesund J.E."/>
            <person name="Kallscheuer N."/>
            <person name="Luecker S."/>
            <person name="Lage O.M."/>
            <person name="Pohl T."/>
            <person name="Merkel B.J."/>
            <person name="Hornburger P."/>
            <person name="Mueller R.-W."/>
            <person name="Bruemmer F."/>
            <person name="Labrenz M."/>
            <person name="Spormann A.M."/>
            <person name="Op den Camp H."/>
            <person name="Overmann J."/>
            <person name="Amann R."/>
            <person name="Jetten M.S.M."/>
            <person name="Mascher T."/>
            <person name="Medema M.H."/>
            <person name="Devos D.P."/>
            <person name="Kaster A.-K."/>
            <person name="Ovreas L."/>
            <person name="Rohde M."/>
            <person name="Galperin M.Y."/>
            <person name="Jogler C."/>
        </authorList>
    </citation>
    <scope>NUCLEOTIDE SEQUENCE [LARGE SCALE GENOMIC DNA]</scope>
    <source>
        <strain evidence="12 13">HG66A1</strain>
    </source>
</reference>
<keyword evidence="8" id="KW-0472">Membrane</keyword>
<sequence length="349" mass="38394">MADVLSQNEVESLLSALDPSAGSSGGGSRPAARNTDFNSQISIYDFKRPERVSKEQMRAFRALHESFSREFGAALSGMLRSIIEVKLISVDQLTYSEFVFSLENPTCFNLLESETLDGHIILDISPSIIFPIIDRLLGGDGHTHGAYPNRALTEIEIRLVSRITGLAIEGIESAWSNLCDWKLRVSQVESNPQLVQIVPPNEVIVLISFEVTMGETRGIINLCIPFNTIEPLSNKLTSDTWSAYKKKTPDMRQQLNLEASVSKSKIEMKVELDHSRLTAGEVMNLAVGDVIMCNKGSAQSLTVEIEGAPVFTAYPGVYKGHKAISIEKMLAVPKDIIEQRIKQAEAGQA</sequence>
<evidence type="ECO:0000256" key="2">
    <source>
        <dbReference type="ARBA" id="ARBA00004202"/>
    </source>
</evidence>
<accession>A0A5A8BBJ9</accession>
<dbReference type="GO" id="GO:0050918">
    <property type="term" value="P:positive chemotaxis"/>
    <property type="evidence" value="ECO:0007669"/>
    <property type="project" value="TreeGrafter"/>
</dbReference>
<keyword evidence="5" id="KW-1003">Cell membrane</keyword>
<dbReference type="Proteomes" id="UP000320421">
    <property type="component" value="Chromosome"/>
</dbReference>
<dbReference type="NCBIfam" id="TIGR01397">
    <property type="entry name" value="fliM_switch"/>
    <property type="match status" value="1"/>
</dbReference>
<evidence type="ECO:0000256" key="4">
    <source>
        <dbReference type="ARBA" id="ARBA00021898"/>
    </source>
</evidence>
<dbReference type="SUPFAM" id="SSF101801">
    <property type="entry name" value="Surface presentation of antigens (SPOA)"/>
    <property type="match status" value="1"/>
</dbReference>
<dbReference type="GO" id="GO:0009425">
    <property type="term" value="C:bacterial-type flagellum basal body"/>
    <property type="evidence" value="ECO:0007669"/>
    <property type="project" value="UniProtKB-SubCell"/>
</dbReference>
<evidence type="ECO:0000313" key="12">
    <source>
        <dbReference type="EMBL" id="QDT19498.1"/>
    </source>
</evidence>
<organism evidence="12 13">
    <name type="scientific">Gimesia chilikensis</name>
    <dbReference type="NCBI Taxonomy" id="2605989"/>
    <lineage>
        <taxon>Bacteria</taxon>
        <taxon>Pseudomonadati</taxon>
        <taxon>Planctomycetota</taxon>
        <taxon>Planctomycetia</taxon>
        <taxon>Planctomycetales</taxon>
        <taxon>Planctomycetaceae</taxon>
        <taxon>Gimesia</taxon>
    </lineage>
</organism>
<gene>
    <name evidence="12" type="primary">fliM</name>
    <name evidence="12" type="ORF">HG66A1_12630</name>
</gene>
<dbReference type="EMBL" id="CP036266">
    <property type="protein sequence ID" value="QDT19498.1"/>
    <property type="molecule type" value="Genomic_DNA"/>
</dbReference>
<proteinExistence type="inferred from homology"/>
<evidence type="ECO:0000313" key="13">
    <source>
        <dbReference type="Proteomes" id="UP000320421"/>
    </source>
</evidence>
<evidence type="ECO:0000256" key="3">
    <source>
        <dbReference type="ARBA" id="ARBA00011049"/>
    </source>
</evidence>
<keyword evidence="6" id="KW-0145">Chemotaxis</keyword>
<evidence type="ECO:0000256" key="6">
    <source>
        <dbReference type="ARBA" id="ARBA00022500"/>
    </source>
</evidence>
<keyword evidence="12" id="KW-0969">Cilium</keyword>
<accession>A0A517PJC9</accession>
<dbReference type="AlphaFoldDB" id="A0A517PJC9"/>
<name>A0A517PJC9_9PLAN</name>
<comment type="similarity">
    <text evidence="3">Belongs to the FliM family.</text>
</comment>
<dbReference type="Gene3D" id="2.30.330.10">
    <property type="entry name" value="SpoA-like"/>
    <property type="match status" value="1"/>
</dbReference>
<dbReference type="InterPro" id="IPR001543">
    <property type="entry name" value="FliN-like_C"/>
</dbReference>
<protein>
    <recommendedName>
        <fullName evidence="4 11">Flagellar motor switch protein FliM</fullName>
    </recommendedName>
</protein>
<dbReference type="Pfam" id="PF02154">
    <property type="entry name" value="FliM"/>
    <property type="match status" value="1"/>
</dbReference>
<evidence type="ECO:0000256" key="8">
    <source>
        <dbReference type="ARBA" id="ARBA00023136"/>
    </source>
</evidence>
<comment type="subcellular location">
    <subcellularLocation>
        <location evidence="1">Bacterial flagellum basal body</location>
    </subcellularLocation>
    <subcellularLocation>
        <location evidence="2">Cell membrane</location>
        <topology evidence="2">Peripheral membrane protein</topology>
    </subcellularLocation>
</comment>
<keyword evidence="9" id="KW-0975">Bacterial flagellum</keyword>
<dbReference type="PANTHER" id="PTHR30034">
    <property type="entry name" value="FLAGELLAR MOTOR SWITCH PROTEIN FLIM"/>
    <property type="match status" value="1"/>
</dbReference>
<dbReference type="PANTHER" id="PTHR30034:SF6">
    <property type="entry name" value="YOP PROTEINS TRANSLOCATION PROTEIN Q"/>
    <property type="match status" value="1"/>
</dbReference>
<dbReference type="SUPFAM" id="SSF103039">
    <property type="entry name" value="CheC-like"/>
    <property type="match status" value="1"/>
</dbReference>
<evidence type="ECO:0000256" key="7">
    <source>
        <dbReference type="ARBA" id="ARBA00022779"/>
    </source>
</evidence>
<evidence type="ECO:0000256" key="9">
    <source>
        <dbReference type="ARBA" id="ARBA00023143"/>
    </source>
</evidence>
<keyword evidence="13" id="KW-1185">Reference proteome</keyword>
<dbReference type="OrthoDB" id="9806941at2"/>
<evidence type="ECO:0000256" key="11">
    <source>
        <dbReference type="NCBIfam" id="TIGR01397"/>
    </source>
</evidence>
<dbReference type="InterPro" id="IPR036429">
    <property type="entry name" value="SpoA-like_sf"/>
</dbReference>
<dbReference type="GO" id="GO:0005886">
    <property type="term" value="C:plasma membrane"/>
    <property type="evidence" value="ECO:0007669"/>
    <property type="project" value="UniProtKB-SubCell"/>
</dbReference>
<dbReference type="InterPro" id="IPR028976">
    <property type="entry name" value="CheC-like_sf"/>
</dbReference>
<evidence type="ECO:0000256" key="5">
    <source>
        <dbReference type="ARBA" id="ARBA00022475"/>
    </source>
</evidence>
<evidence type="ECO:0000256" key="10">
    <source>
        <dbReference type="ARBA" id="ARBA00025044"/>
    </source>
</evidence>
<keyword evidence="12" id="KW-0282">Flagellum</keyword>
<keyword evidence="7" id="KW-0283">Flagellar rotation</keyword>